<keyword evidence="2" id="KW-1185">Reference proteome</keyword>
<dbReference type="SUPFAM" id="SSF52540">
    <property type="entry name" value="P-loop containing nucleoside triphosphate hydrolases"/>
    <property type="match status" value="1"/>
</dbReference>
<evidence type="ECO:0008006" key="3">
    <source>
        <dbReference type="Google" id="ProtNLM"/>
    </source>
</evidence>
<proteinExistence type="predicted"/>
<accession>A0A1J0WM92</accession>
<sequence>MAGMVARVPALVAVRRVITRPPGAGGEVFEPEDDAGFERRRAQGDFVLHWQAHGLRYGIPAGTTALTAQGRDVLANLSRSVLAEAHRRFPRLTVLSLTADPEVLETRLHARRRETPAQIGSRLARADVALPPGIDVVSIDNSGLLEDTVTRALAALYPVRA</sequence>
<dbReference type="Gene3D" id="3.40.50.300">
    <property type="entry name" value="P-loop containing nucleotide triphosphate hydrolases"/>
    <property type="match status" value="1"/>
</dbReference>
<gene>
    <name evidence="1" type="ORF">BOO69_14640</name>
</gene>
<evidence type="ECO:0000313" key="2">
    <source>
        <dbReference type="Proteomes" id="UP000181897"/>
    </source>
</evidence>
<dbReference type="AlphaFoldDB" id="A0A1J0WM92"/>
<dbReference type="EMBL" id="CP018076">
    <property type="protein sequence ID" value="APE45505.1"/>
    <property type="molecule type" value="Genomic_DNA"/>
</dbReference>
<reference evidence="1 2" key="1">
    <citation type="submission" date="2016-11" db="EMBL/GenBank/DDBJ databases">
        <title>Complete genome sequence of Sulfitobacter sp. AM1-D1, a toxic bacteria associated with marine dinoflagellate Alexandrium minutum in East China Sea.</title>
        <authorList>
            <person name="Yang Q."/>
            <person name="Zhang X."/>
            <person name="Tian X."/>
        </authorList>
    </citation>
    <scope>NUCLEOTIDE SEQUENCE [LARGE SCALE GENOMIC DNA]</scope>
    <source>
        <strain evidence="1 2">AM1-D1</strain>
    </source>
</reference>
<organism evidence="1 2">
    <name type="scientific">Sulfitobacter alexandrii</name>
    <dbReference type="NCBI Taxonomy" id="1917485"/>
    <lineage>
        <taxon>Bacteria</taxon>
        <taxon>Pseudomonadati</taxon>
        <taxon>Pseudomonadota</taxon>
        <taxon>Alphaproteobacteria</taxon>
        <taxon>Rhodobacterales</taxon>
        <taxon>Roseobacteraceae</taxon>
        <taxon>Sulfitobacter</taxon>
    </lineage>
</organism>
<dbReference type="KEGG" id="suam:BOO69_14640"/>
<evidence type="ECO:0000313" key="1">
    <source>
        <dbReference type="EMBL" id="APE45505.1"/>
    </source>
</evidence>
<dbReference type="Proteomes" id="UP000181897">
    <property type="component" value="Chromosome"/>
</dbReference>
<dbReference type="InterPro" id="IPR027417">
    <property type="entry name" value="P-loop_NTPase"/>
</dbReference>
<name>A0A1J0WM92_9RHOB</name>
<protein>
    <recommendedName>
        <fullName evidence="3">Ribose 1,5-bisphosphate phosphokinase PhnN</fullName>
    </recommendedName>
</protein>
<dbReference type="STRING" id="1917485.BOO69_14640"/>